<proteinExistence type="predicted"/>
<evidence type="ECO:0000313" key="2">
    <source>
        <dbReference type="Proteomes" id="UP000016521"/>
    </source>
</evidence>
<dbReference type="Proteomes" id="UP000016521">
    <property type="component" value="Chromosome I"/>
</dbReference>
<organism evidence="1 2">
    <name type="scientific">Pseudoalteromonas piscicida</name>
    <dbReference type="NCBI Taxonomy" id="43662"/>
    <lineage>
        <taxon>Bacteria</taxon>
        <taxon>Pseudomonadati</taxon>
        <taxon>Pseudomonadota</taxon>
        <taxon>Gammaproteobacteria</taxon>
        <taxon>Alteromonadales</taxon>
        <taxon>Pseudoalteromonadaceae</taxon>
        <taxon>Pseudoalteromonas</taxon>
    </lineage>
</organism>
<protein>
    <submittedName>
        <fullName evidence="1">Uncharacterized protein</fullName>
    </submittedName>
</protein>
<name>A0ABN5CHV4_PSEO7</name>
<sequence length="45" mass="5173">MVVSAIYHQFTQISGGCQQFTHRNLSTTNQLKKRPKITTHTQLND</sequence>
<accession>A0ABN5CHV4</accession>
<gene>
    <name evidence="1" type="ORF">PPIS_a3364</name>
</gene>
<evidence type="ECO:0000313" key="1">
    <source>
        <dbReference type="EMBL" id="ATD08168.1"/>
    </source>
</evidence>
<keyword evidence="2" id="KW-1185">Reference proteome</keyword>
<dbReference type="EMBL" id="CP011924">
    <property type="protein sequence ID" value="ATD08168.1"/>
    <property type="molecule type" value="Genomic_DNA"/>
</dbReference>
<reference evidence="1 2" key="1">
    <citation type="submission" date="2015-06" db="EMBL/GenBank/DDBJ databases">
        <authorList>
            <person name="Xie B.-B."/>
            <person name="Rong J.-C."/>
            <person name="Qin Q.-L."/>
            <person name="Zhang Y.-Z."/>
        </authorList>
    </citation>
    <scope>NUCLEOTIDE SEQUENCE [LARGE SCALE GENOMIC DNA]</scope>
    <source>
        <strain evidence="1 2">JCM 20779</strain>
    </source>
</reference>